<accession>A0A940NQU5</accession>
<evidence type="ECO:0000313" key="2">
    <source>
        <dbReference type="EMBL" id="MBP0725873.1"/>
    </source>
</evidence>
<dbReference type="InterPro" id="IPR016181">
    <property type="entry name" value="Acyl_CoA_acyltransferase"/>
</dbReference>
<dbReference type="PANTHER" id="PTHR43415">
    <property type="entry name" value="SPERMIDINE N(1)-ACETYLTRANSFERASE"/>
    <property type="match status" value="1"/>
</dbReference>
<keyword evidence="3" id="KW-1185">Reference proteome</keyword>
<dbReference type="AlphaFoldDB" id="A0A940NQU5"/>
<dbReference type="Pfam" id="PF00583">
    <property type="entry name" value="Acetyltransf_1"/>
    <property type="match status" value="1"/>
</dbReference>
<dbReference type="PROSITE" id="PS51186">
    <property type="entry name" value="GNAT"/>
    <property type="match status" value="1"/>
</dbReference>
<gene>
    <name evidence="2" type="ORF">J5Y03_11900</name>
</gene>
<sequence>MIIRKLTIQDVESFISFRAEGLENTPEAFGESLKEFNQKSLESIKSTFPNSNTNFLVGMFDEQKLVGVVGFFQNRSEKMKHKAGIWGMFVTPSFRKRGIARKLMEFAIEKGKEIVEVKQISLGVVSTNIAAKELYKSLGFVSYGTEPRAICVDGTYYDEDHMVMMIS</sequence>
<evidence type="ECO:0000313" key="3">
    <source>
        <dbReference type="Proteomes" id="UP000682134"/>
    </source>
</evidence>
<dbReference type="PANTHER" id="PTHR43415:SF3">
    <property type="entry name" value="GNAT-FAMILY ACETYLTRANSFERASE"/>
    <property type="match status" value="1"/>
</dbReference>
<dbReference type="CDD" id="cd04301">
    <property type="entry name" value="NAT_SF"/>
    <property type="match status" value="1"/>
</dbReference>
<organism evidence="2 3">
    <name type="scientific">Gottfriedia endophytica</name>
    <dbReference type="NCBI Taxonomy" id="2820819"/>
    <lineage>
        <taxon>Bacteria</taxon>
        <taxon>Bacillati</taxon>
        <taxon>Bacillota</taxon>
        <taxon>Bacilli</taxon>
        <taxon>Bacillales</taxon>
        <taxon>Bacillaceae</taxon>
        <taxon>Gottfriedia</taxon>
    </lineage>
</organism>
<feature type="domain" description="N-acetyltransferase" evidence="1">
    <location>
        <begin position="1"/>
        <end position="167"/>
    </location>
</feature>
<comment type="caution">
    <text evidence="2">The sequence shown here is derived from an EMBL/GenBank/DDBJ whole genome shotgun (WGS) entry which is preliminary data.</text>
</comment>
<reference evidence="2" key="1">
    <citation type="submission" date="2021-04" db="EMBL/GenBank/DDBJ databases">
        <title>Genome seq and assembly of Bacillus sp.</title>
        <authorList>
            <person name="Chhetri G."/>
        </authorList>
    </citation>
    <scope>NUCLEOTIDE SEQUENCE</scope>
    <source>
        <strain evidence="2">RG28</strain>
    </source>
</reference>
<protein>
    <submittedName>
        <fullName evidence="2">GNAT family N-acetyltransferase</fullName>
    </submittedName>
</protein>
<dbReference type="GO" id="GO:0016747">
    <property type="term" value="F:acyltransferase activity, transferring groups other than amino-acyl groups"/>
    <property type="evidence" value="ECO:0007669"/>
    <property type="project" value="InterPro"/>
</dbReference>
<dbReference type="InterPro" id="IPR000182">
    <property type="entry name" value="GNAT_dom"/>
</dbReference>
<dbReference type="Gene3D" id="3.40.630.30">
    <property type="match status" value="1"/>
</dbReference>
<dbReference type="RefSeq" id="WP_209405885.1">
    <property type="nucleotide sequence ID" value="NZ_JAGIYQ010000007.1"/>
</dbReference>
<evidence type="ECO:0000259" key="1">
    <source>
        <dbReference type="PROSITE" id="PS51186"/>
    </source>
</evidence>
<dbReference type="Proteomes" id="UP000682134">
    <property type="component" value="Unassembled WGS sequence"/>
</dbReference>
<proteinExistence type="predicted"/>
<name>A0A940NQU5_9BACI</name>
<dbReference type="EMBL" id="JAGIYQ010000007">
    <property type="protein sequence ID" value="MBP0725873.1"/>
    <property type="molecule type" value="Genomic_DNA"/>
</dbReference>
<dbReference type="SUPFAM" id="SSF55729">
    <property type="entry name" value="Acyl-CoA N-acyltransferases (Nat)"/>
    <property type="match status" value="1"/>
</dbReference>